<evidence type="ECO:0000313" key="2">
    <source>
        <dbReference type="EMBL" id="CCA27928.1"/>
    </source>
</evidence>
<organism evidence="2">
    <name type="scientific">Albugo laibachii Nc14</name>
    <dbReference type="NCBI Taxonomy" id="890382"/>
    <lineage>
        <taxon>Eukaryota</taxon>
        <taxon>Sar</taxon>
        <taxon>Stramenopiles</taxon>
        <taxon>Oomycota</taxon>
        <taxon>Peronosporomycetes</taxon>
        <taxon>Albuginales</taxon>
        <taxon>Albuginaceae</taxon>
        <taxon>Albugo</taxon>
    </lineage>
</organism>
<name>F0X254_9STRA</name>
<accession>F0X254</accession>
<feature type="domain" description="MULE transposase" evidence="1">
    <location>
        <begin position="1"/>
        <end position="90"/>
    </location>
</feature>
<dbReference type="Pfam" id="PF10551">
    <property type="entry name" value="MULE"/>
    <property type="match status" value="1"/>
</dbReference>
<dbReference type="PANTHER" id="PTHR31973:SF187">
    <property type="entry name" value="MUTATOR TRANSPOSASE MUDRA PROTEIN"/>
    <property type="match status" value="1"/>
</dbReference>
<protein>
    <submittedName>
        <fullName evidence="2">Uncharacterized protein AlNc14C840G12565</fullName>
    </submittedName>
</protein>
<evidence type="ECO:0000259" key="1">
    <source>
        <dbReference type="Pfam" id="PF10551"/>
    </source>
</evidence>
<sequence>MDGTFMKHSPGGTLLVACLRNSNNEIQIVSVTWVPGETKENWSWFLDHLLKTITRPAFIIFDRDKGMIPALEQVAPGIPHFFCLRHFMENFNSKFRNKTLRNAGWNLGKAPTAIAHTKWADELAKLNKKAVDWMESVDTTKWAAAYSPCARFGTMTCNNDESVNSAPMTARQEPLLDYLMIIKKYASGKRFEFIIKMTKWGQLTDYAEKMFAGKCLTRGFDEMEVFSQCSSSFNVDVKVMVSSRQSTQSITARYPTRALVDASSTWTLRASMWLRRSSTSTK</sequence>
<proteinExistence type="predicted"/>
<dbReference type="EMBL" id="FR824747">
    <property type="protein sequence ID" value="CCA27928.1"/>
    <property type="molecule type" value="Genomic_DNA"/>
</dbReference>
<dbReference type="InterPro" id="IPR018289">
    <property type="entry name" value="MULE_transposase_dom"/>
</dbReference>
<dbReference type="AlphaFoldDB" id="F0X254"/>
<dbReference type="HOGENOM" id="CLU_058720_0_0_1"/>
<dbReference type="PROSITE" id="PS51257">
    <property type="entry name" value="PROKAR_LIPOPROTEIN"/>
    <property type="match status" value="1"/>
</dbReference>
<dbReference type="PANTHER" id="PTHR31973">
    <property type="entry name" value="POLYPROTEIN, PUTATIVE-RELATED"/>
    <property type="match status" value="1"/>
</dbReference>
<gene>
    <name evidence="2" type="primary">AlNc14C840G12565</name>
    <name evidence="2" type="ORF">ALNC14_140720</name>
</gene>
<reference evidence="2" key="1">
    <citation type="journal article" date="2011" name="PLoS Biol.">
        <title>Gene gain and loss during evolution of obligate parasitism in the white rust pathogen of Arabidopsis thaliana.</title>
        <authorList>
            <person name="Kemen E."/>
            <person name="Gardiner A."/>
            <person name="Schultz-Larsen T."/>
            <person name="Kemen A.C."/>
            <person name="Balmuth A.L."/>
            <person name="Robert-Seilaniantz A."/>
            <person name="Bailey K."/>
            <person name="Holub E."/>
            <person name="Studholme D.J."/>
            <person name="Maclean D."/>
            <person name="Jones J.D."/>
        </authorList>
    </citation>
    <scope>NUCLEOTIDE SEQUENCE</scope>
</reference>
<reference evidence="2" key="2">
    <citation type="submission" date="2011-02" db="EMBL/GenBank/DDBJ databases">
        <authorList>
            <person name="MacLean D."/>
        </authorList>
    </citation>
    <scope>NUCLEOTIDE SEQUENCE</scope>
</reference>